<dbReference type="PROSITE" id="PS51459">
    <property type="entry name" value="FIDO"/>
    <property type="match status" value="1"/>
</dbReference>
<dbReference type="RefSeq" id="WP_081139486.1">
    <property type="nucleotide sequence ID" value="NZ_MWUE01000017.1"/>
</dbReference>
<feature type="domain" description="Fido" evidence="1">
    <location>
        <begin position="5"/>
        <end position="121"/>
    </location>
</feature>
<dbReference type="InterPro" id="IPR053737">
    <property type="entry name" value="Type_II_TA_Toxin"/>
</dbReference>
<dbReference type="AlphaFoldDB" id="A0A1V9DHF7"/>
<dbReference type="InterPro" id="IPR006440">
    <property type="entry name" value="Doc"/>
</dbReference>
<sequence length="125" mass="13826">MIFFLELAQVEALHDDQIERYGGLPGVRDRGGLEGMVARVQMQHYYDNVSDLFELAAAYLLAVSRGHCFSDANKRTALACAEVFLLMNGIDLTFPPGLEDYIAECAQGLHDRPEVAGRLRQLAAP</sequence>
<evidence type="ECO:0000313" key="2">
    <source>
        <dbReference type="EMBL" id="OQP33233.1"/>
    </source>
</evidence>
<dbReference type="EMBL" id="MWUE01000017">
    <property type="protein sequence ID" value="OQP33233.1"/>
    <property type="molecule type" value="Genomic_DNA"/>
</dbReference>
<name>A0A1V9DHF7_9GAMM</name>
<dbReference type="OrthoDB" id="9802752at2"/>
<dbReference type="GO" id="GO:0016301">
    <property type="term" value="F:kinase activity"/>
    <property type="evidence" value="ECO:0007669"/>
    <property type="project" value="InterPro"/>
</dbReference>
<comment type="caution">
    <text evidence="2">The sequence shown here is derived from an EMBL/GenBank/DDBJ whole genome shotgun (WGS) entry which is preliminary data.</text>
</comment>
<organism evidence="2 3">
    <name type="scientific">Pantoea latae</name>
    <dbReference type="NCBI Taxonomy" id="1964541"/>
    <lineage>
        <taxon>Bacteria</taxon>
        <taxon>Pseudomonadati</taxon>
        <taxon>Pseudomonadota</taxon>
        <taxon>Gammaproteobacteria</taxon>
        <taxon>Enterobacterales</taxon>
        <taxon>Erwiniaceae</taxon>
        <taxon>Pantoea</taxon>
    </lineage>
</organism>
<gene>
    <name evidence="2" type="ORF">B2J69_11815</name>
</gene>
<evidence type="ECO:0000259" key="1">
    <source>
        <dbReference type="PROSITE" id="PS51459"/>
    </source>
</evidence>
<dbReference type="InterPro" id="IPR003812">
    <property type="entry name" value="Fido"/>
</dbReference>
<dbReference type="SUPFAM" id="SSF140931">
    <property type="entry name" value="Fic-like"/>
    <property type="match status" value="1"/>
</dbReference>
<protein>
    <submittedName>
        <fullName evidence="2">Death-on-curing protein</fullName>
    </submittedName>
</protein>
<evidence type="ECO:0000313" key="3">
    <source>
        <dbReference type="Proteomes" id="UP000192769"/>
    </source>
</evidence>
<dbReference type="PIRSF" id="PIRSF018297">
    <property type="entry name" value="Doc"/>
    <property type="match status" value="1"/>
</dbReference>
<dbReference type="InterPro" id="IPR036597">
    <property type="entry name" value="Fido-like_dom_sf"/>
</dbReference>
<dbReference type="PANTHER" id="PTHR39426:SF1">
    <property type="entry name" value="HOMOLOGY TO DEATH-ON-CURING PROTEIN OF PHAGE P1"/>
    <property type="match status" value="1"/>
</dbReference>
<dbReference type="Gene3D" id="1.20.120.1870">
    <property type="entry name" value="Fic/DOC protein, Fido domain"/>
    <property type="match status" value="1"/>
</dbReference>
<proteinExistence type="predicted"/>
<dbReference type="PANTHER" id="PTHR39426">
    <property type="entry name" value="HOMOLOGY TO DEATH-ON-CURING PROTEIN OF PHAGE P1"/>
    <property type="match status" value="1"/>
</dbReference>
<dbReference type="Pfam" id="PF02661">
    <property type="entry name" value="Fic"/>
    <property type="match status" value="1"/>
</dbReference>
<accession>A0A1V9DHF7</accession>
<dbReference type="NCBIfam" id="TIGR01550">
    <property type="entry name" value="DOC_P1"/>
    <property type="match status" value="1"/>
</dbReference>
<dbReference type="Proteomes" id="UP000192769">
    <property type="component" value="Unassembled WGS sequence"/>
</dbReference>
<reference evidence="2 3" key="1">
    <citation type="submission" date="2017-02" db="EMBL/GenBank/DDBJ databases">
        <title>Whole genome shotgun sequence of Pantoea agglomerans strain AS1 isolated from a cycad, Zamia floridana in Central Florida, USA.</title>
        <authorList>
            <person name="Lata P."/>
            <person name="Govindarajan S."/>
            <person name="Qi F."/>
            <person name="Li J.-L."/>
            <person name="Maurya S.K."/>
            <person name="Sahoo M.K."/>
        </authorList>
    </citation>
    <scope>NUCLEOTIDE SEQUENCE [LARGE SCALE GENOMIC DNA]</scope>
    <source>
        <strain evidence="2 3">AS1</strain>
    </source>
</reference>
<keyword evidence="3" id="KW-1185">Reference proteome</keyword>